<dbReference type="Proteomes" id="UP000681315">
    <property type="component" value="Unassembled WGS sequence"/>
</dbReference>
<accession>A0ABS3SWS3</accession>
<evidence type="ECO:0000256" key="2">
    <source>
        <dbReference type="SAM" id="Phobius"/>
    </source>
</evidence>
<keyword evidence="5" id="KW-1185">Reference proteome</keyword>
<evidence type="ECO:0000256" key="1">
    <source>
        <dbReference type="ARBA" id="ARBA00006464"/>
    </source>
</evidence>
<sequence>MTQKTPSGFYLFTKRMFDLMLALVGFIIISPLFLCIMILLKVTGEKEIFYLQERMGLNNKPFYIYKFATMLKDSPNMGNKTLTVRNDPRITKVGRILRITKINELPQILNVIKGDMSLVGPRPLLVKSFQNYTPEVQAVIYKNRPGITGLGSLVFRDEERLVTAYKKLGKDPVQYYRTYIYPYKGALEQWYYHNASMLVDFKILFLTFWSLVNSNSEMVYKTFNNLPVKPASLTLLGIKEL</sequence>
<dbReference type="PANTHER" id="PTHR30576">
    <property type="entry name" value="COLANIC BIOSYNTHESIS UDP-GLUCOSE LIPID CARRIER TRANSFERASE"/>
    <property type="match status" value="1"/>
</dbReference>
<keyword evidence="2" id="KW-0812">Transmembrane</keyword>
<dbReference type="PANTHER" id="PTHR30576:SF20">
    <property type="entry name" value="QUINOVOSAMINEPHOSPHOTRANSFERAE-RELATED"/>
    <property type="match status" value="1"/>
</dbReference>
<reference evidence="4 5" key="1">
    <citation type="submission" date="2021-03" db="EMBL/GenBank/DDBJ databases">
        <title>Gelidibacter sp. nov., isolated from costal sediment.</title>
        <authorList>
            <person name="Lun K.-Y."/>
        </authorList>
    </citation>
    <scope>NUCLEOTIDE SEQUENCE [LARGE SCALE GENOMIC DNA]</scope>
    <source>
        <strain evidence="4 5">DF109</strain>
    </source>
</reference>
<evidence type="ECO:0000313" key="4">
    <source>
        <dbReference type="EMBL" id="MBO3100164.1"/>
    </source>
</evidence>
<feature type="domain" description="Bacterial sugar transferase" evidence="3">
    <location>
        <begin position="14"/>
        <end position="212"/>
    </location>
</feature>
<name>A0ABS3SWS3_9FLAO</name>
<dbReference type="InterPro" id="IPR003362">
    <property type="entry name" value="Bact_transf"/>
</dbReference>
<dbReference type="GO" id="GO:0016740">
    <property type="term" value="F:transferase activity"/>
    <property type="evidence" value="ECO:0007669"/>
    <property type="project" value="UniProtKB-KW"/>
</dbReference>
<comment type="similarity">
    <text evidence="1">Belongs to the bacterial sugar transferase family.</text>
</comment>
<keyword evidence="4" id="KW-0808">Transferase</keyword>
<proteinExistence type="inferred from homology"/>
<dbReference type="Pfam" id="PF02397">
    <property type="entry name" value="Bac_transf"/>
    <property type="match status" value="1"/>
</dbReference>
<evidence type="ECO:0000259" key="3">
    <source>
        <dbReference type="Pfam" id="PF02397"/>
    </source>
</evidence>
<dbReference type="EMBL" id="JAGEVG010000031">
    <property type="protein sequence ID" value="MBO3100164.1"/>
    <property type="molecule type" value="Genomic_DNA"/>
</dbReference>
<protein>
    <submittedName>
        <fullName evidence="4">Sugar transferase</fullName>
    </submittedName>
</protein>
<keyword evidence="2" id="KW-1133">Transmembrane helix</keyword>
<gene>
    <name evidence="4" type="ORF">J4051_17970</name>
</gene>
<organism evidence="4 5">
    <name type="scientific">Gelidibacter pelagius</name>
    <dbReference type="NCBI Taxonomy" id="2819985"/>
    <lineage>
        <taxon>Bacteria</taxon>
        <taxon>Pseudomonadati</taxon>
        <taxon>Bacteroidota</taxon>
        <taxon>Flavobacteriia</taxon>
        <taxon>Flavobacteriales</taxon>
        <taxon>Flavobacteriaceae</taxon>
        <taxon>Gelidibacter</taxon>
    </lineage>
</organism>
<feature type="transmembrane region" description="Helical" evidence="2">
    <location>
        <begin position="20"/>
        <end position="40"/>
    </location>
</feature>
<comment type="caution">
    <text evidence="4">The sequence shown here is derived from an EMBL/GenBank/DDBJ whole genome shotgun (WGS) entry which is preliminary data.</text>
</comment>
<keyword evidence="2" id="KW-0472">Membrane</keyword>
<evidence type="ECO:0000313" key="5">
    <source>
        <dbReference type="Proteomes" id="UP000681315"/>
    </source>
</evidence>